<dbReference type="InterPro" id="IPR049381">
    <property type="entry name" value="UbiD-like_C"/>
</dbReference>
<feature type="domain" description="3-octaprenyl-4-hydroxybenzoate carboxy-lyase-like N-terminal" evidence="2">
    <location>
        <begin position="11"/>
        <end position="83"/>
    </location>
</feature>
<feature type="domain" description="3-octaprenyl-4-hydroxybenzoate carboxy-lyase-like C-terminal" evidence="3">
    <location>
        <begin position="305"/>
        <end position="408"/>
    </location>
</feature>
<evidence type="ECO:0000259" key="1">
    <source>
        <dbReference type="Pfam" id="PF01977"/>
    </source>
</evidence>
<dbReference type="EMBL" id="CP076724">
    <property type="protein sequence ID" value="QWV97656.1"/>
    <property type="molecule type" value="Genomic_DNA"/>
</dbReference>
<evidence type="ECO:0000259" key="3">
    <source>
        <dbReference type="Pfam" id="PF20696"/>
    </source>
</evidence>
<dbReference type="InterPro" id="IPR049383">
    <property type="entry name" value="UbiD-like_N"/>
</dbReference>
<protein>
    <submittedName>
        <fullName evidence="4">UbiD family decarboxylase</fullName>
    </submittedName>
</protein>
<dbReference type="NCBIfam" id="TIGR00148">
    <property type="entry name" value="UbiD family decarboxylase"/>
    <property type="match status" value="1"/>
</dbReference>
<keyword evidence="5" id="KW-1185">Reference proteome</keyword>
<evidence type="ECO:0000259" key="2">
    <source>
        <dbReference type="Pfam" id="PF20695"/>
    </source>
</evidence>
<proteinExistence type="predicted"/>
<dbReference type="PANTHER" id="PTHR30108">
    <property type="entry name" value="3-OCTAPRENYL-4-HYDROXYBENZOATE CARBOXY-LYASE-RELATED"/>
    <property type="match status" value="1"/>
</dbReference>
<name>A0ABX8JI46_9BACT</name>
<dbReference type="InterPro" id="IPR048304">
    <property type="entry name" value="UbiD_Rift_dom"/>
</dbReference>
<dbReference type="Pfam" id="PF01977">
    <property type="entry name" value="UbiD"/>
    <property type="match status" value="1"/>
</dbReference>
<evidence type="ECO:0000313" key="5">
    <source>
        <dbReference type="Proteomes" id="UP000683493"/>
    </source>
</evidence>
<dbReference type="InterPro" id="IPR002830">
    <property type="entry name" value="UbiD"/>
</dbReference>
<feature type="domain" description="3-octaprenyl-4-hydroxybenzoate carboxy-lyase-like Rift-related" evidence="1">
    <location>
        <begin position="106"/>
        <end position="300"/>
    </location>
</feature>
<dbReference type="PANTHER" id="PTHR30108:SF17">
    <property type="entry name" value="FERULIC ACID DECARBOXYLASE 1"/>
    <property type="match status" value="1"/>
</dbReference>
<accession>A0ABX8JI46</accession>
<organism evidence="4 5">
    <name type="scientific">Geomonas diazotrophica</name>
    <dbReference type="NCBI Taxonomy" id="2843197"/>
    <lineage>
        <taxon>Bacteria</taxon>
        <taxon>Pseudomonadati</taxon>
        <taxon>Thermodesulfobacteriota</taxon>
        <taxon>Desulfuromonadia</taxon>
        <taxon>Geobacterales</taxon>
        <taxon>Geobacteraceae</taxon>
        <taxon>Geomonas</taxon>
    </lineage>
</organism>
<dbReference type="Proteomes" id="UP000683493">
    <property type="component" value="Chromosome"/>
</dbReference>
<reference evidence="4 5" key="1">
    <citation type="submission" date="2021-06" db="EMBL/GenBank/DDBJ databases">
        <title>Gemonas diversity in paddy soil.</title>
        <authorList>
            <person name="Liu G."/>
        </authorList>
    </citation>
    <scope>NUCLEOTIDE SEQUENCE [LARGE SCALE GENOMIC DNA]</scope>
    <source>
        <strain evidence="4 5">RG29</strain>
    </source>
</reference>
<dbReference type="Pfam" id="PF20695">
    <property type="entry name" value="UbiD_N"/>
    <property type="match status" value="1"/>
</dbReference>
<sequence>MAIRDLRGFLAVLDAAGELHRVDAEVDAELEIACITDRQSKLPGGGKALLFSKVKGSPYQVATNIFGSPSRMALALQVEHLSQLTGKMEQLLQSPESAPAPLLVREPPCREVVEQIPDPGRFPFLKSWPADGGRFITLPMVFTRDPETGADNCGMYRVRLFDDGFVGIRWKPGSGAFSHHQKYLAAGLPMPVAIAVGAAPALALAAMLPLPEPLDEISFAGYLDGAPIGMVPCLGSELTVPADAELVIEGVIEPGATRLEGAFGNHTGCYDPGEVVPLVRVTGITRRRDPICPATVVGPPPMEDCYLAQAAGRLLLPLLRRQCPEIADLVMPLEGIFHGCAIVSIEKKAPGEGRRVLEQLRSDGWLKRGKLLVVVDRTEGELTLAQGFWQALNAVRFPADLVVTQDGCLGVDATRKLPEEGGERSELLQQDASVSALVERRWREYGFL</sequence>
<evidence type="ECO:0000313" key="4">
    <source>
        <dbReference type="EMBL" id="QWV97656.1"/>
    </source>
</evidence>
<gene>
    <name evidence="4" type="ORF">KP005_20375</name>
</gene>
<dbReference type="Pfam" id="PF20696">
    <property type="entry name" value="UbiD_C"/>
    <property type="match status" value="1"/>
</dbReference>